<keyword evidence="3" id="KW-1185">Reference proteome</keyword>
<reference evidence="2 3" key="1">
    <citation type="submission" date="2020-07" db="EMBL/GenBank/DDBJ databases">
        <title>Sequencing the genomes of 1000 actinobacteria strains.</title>
        <authorList>
            <person name="Klenk H.-P."/>
        </authorList>
    </citation>
    <scope>NUCLEOTIDE SEQUENCE [LARGE SCALE GENOMIC DNA]</scope>
    <source>
        <strain evidence="2 3">DSM 19082</strain>
    </source>
</reference>
<proteinExistence type="predicted"/>
<evidence type="ECO:0000313" key="2">
    <source>
        <dbReference type="EMBL" id="NYD33869.1"/>
    </source>
</evidence>
<accession>A0A852RSY4</accession>
<gene>
    <name evidence="2" type="ORF">BJ958_005415</name>
</gene>
<comment type="caution">
    <text evidence="2">The sequence shown here is derived from an EMBL/GenBank/DDBJ whole genome shotgun (WGS) entry which is preliminary data.</text>
</comment>
<organism evidence="2 3">
    <name type="scientific">Nocardioides kongjuensis</name>
    <dbReference type="NCBI Taxonomy" id="349522"/>
    <lineage>
        <taxon>Bacteria</taxon>
        <taxon>Bacillati</taxon>
        <taxon>Actinomycetota</taxon>
        <taxon>Actinomycetes</taxon>
        <taxon>Propionibacteriales</taxon>
        <taxon>Nocardioidaceae</taxon>
        <taxon>Nocardioides</taxon>
    </lineage>
</organism>
<dbReference type="EMBL" id="JACCBF010000001">
    <property type="protein sequence ID" value="NYD33869.1"/>
    <property type="molecule type" value="Genomic_DNA"/>
</dbReference>
<dbReference type="AlphaFoldDB" id="A0A852RSY4"/>
<evidence type="ECO:0000313" key="3">
    <source>
        <dbReference type="Proteomes" id="UP000582231"/>
    </source>
</evidence>
<protein>
    <submittedName>
        <fullName evidence="2">Uncharacterized protein</fullName>
    </submittedName>
</protein>
<evidence type="ECO:0000256" key="1">
    <source>
        <dbReference type="SAM" id="MobiDB-lite"/>
    </source>
</evidence>
<sequence>MSASVKLATSMPGDPQTNGVDALAPILVREGLGEIDEQLRVGIIWFDTSKVTTNSDTGDHVPTIRVRRIEPVGVVGDVDPSIVAAVEAAVERRTGRKAIPFGIVEVSSDGAFGDPDQRAIDDPEDEN</sequence>
<dbReference type="RefSeq" id="WP_179729858.1">
    <property type="nucleotide sequence ID" value="NZ_BAABEF010000001.1"/>
</dbReference>
<dbReference type="Proteomes" id="UP000582231">
    <property type="component" value="Unassembled WGS sequence"/>
</dbReference>
<name>A0A852RSY4_9ACTN</name>
<feature type="region of interest" description="Disordered" evidence="1">
    <location>
        <begin position="107"/>
        <end position="127"/>
    </location>
</feature>